<reference evidence="1 2" key="1">
    <citation type="journal article" date="2012" name="PLoS Pathog.">
        <title>Diverse lifestyles and strategies of plant pathogenesis encoded in the genomes of eighteen Dothideomycetes fungi.</title>
        <authorList>
            <person name="Ohm R.A."/>
            <person name="Feau N."/>
            <person name="Henrissat B."/>
            <person name="Schoch C.L."/>
            <person name="Horwitz B.A."/>
            <person name="Barry K.W."/>
            <person name="Condon B.J."/>
            <person name="Copeland A.C."/>
            <person name="Dhillon B."/>
            <person name="Glaser F."/>
            <person name="Hesse C.N."/>
            <person name="Kosti I."/>
            <person name="LaButti K."/>
            <person name="Lindquist E.A."/>
            <person name="Lucas S."/>
            <person name="Salamov A.A."/>
            <person name="Bradshaw R.E."/>
            <person name="Ciuffetti L."/>
            <person name="Hamelin R.C."/>
            <person name="Kema G.H.J."/>
            <person name="Lawrence C."/>
            <person name="Scott J.A."/>
            <person name="Spatafora J.W."/>
            <person name="Turgeon B.G."/>
            <person name="de Wit P.J.G.M."/>
            <person name="Zhong S."/>
            <person name="Goodwin S.B."/>
            <person name="Grigoriev I.V."/>
        </authorList>
    </citation>
    <scope>NUCLEOTIDE SEQUENCE [LARGE SCALE GENOMIC DNA]</scope>
    <source>
        <strain evidence="1 2">UAMH 10762</strain>
    </source>
</reference>
<organism evidence="1 2">
    <name type="scientific">Baudoinia panamericana (strain UAMH 10762)</name>
    <name type="common">Angels' share fungus</name>
    <name type="synonym">Baudoinia compniacensis (strain UAMH 10762)</name>
    <dbReference type="NCBI Taxonomy" id="717646"/>
    <lineage>
        <taxon>Eukaryota</taxon>
        <taxon>Fungi</taxon>
        <taxon>Dikarya</taxon>
        <taxon>Ascomycota</taxon>
        <taxon>Pezizomycotina</taxon>
        <taxon>Dothideomycetes</taxon>
        <taxon>Dothideomycetidae</taxon>
        <taxon>Mycosphaerellales</taxon>
        <taxon>Teratosphaeriaceae</taxon>
        <taxon>Baudoinia</taxon>
    </lineage>
</organism>
<accession>M2N6E2</accession>
<evidence type="ECO:0000313" key="1">
    <source>
        <dbReference type="EMBL" id="EMC94614.1"/>
    </source>
</evidence>
<dbReference type="EMBL" id="KB445558">
    <property type="protein sequence ID" value="EMC94614.1"/>
    <property type="molecule type" value="Genomic_DNA"/>
</dbReference>
<protein>
    <submittedName>
        <fullName evidence="1">Uncharacterized protein</fullName>
    </submittedName>
</protein>
<dbReference type="RefSeq" id="XP_007678401.1">
    <property type="nucleotide sequence ID" value="XM_007680211.1"/>
</dbReference>
<dbReference type="AlphaFoldDB" id="M2N6E2"/>
<dbReference type="Proteomes" id="UP000011761">
    <property type="component" value="Unassembled WGS sequence"/>
</dbReference>
<keyword evidence="2" id="KW-1185">Reference proteome</keyword>
<evidence type="ECO:0000313" key="2">
    <source>
        <dbReference type="Proteomes" id="UP000011761"/>
    </source>
</evidence>
<gene>
    <name evidence="1" type="ORF">BAUCODRAFT_554225</name>
</gene>
<dbReference type="KEGG" id="bcom:BAUCODRAFT_554225"/>
<sequence length="99" mass="10580">MLRCAAECVDIVVEGLCCGEVKMVYFPRVCGPPPDERPHHSQPLVLSFGRLSVSGSTVTAMRSAGGSWQQSRVSIHLSAETRNALGASTRGYWTAPSSS</sequence>
<dbReference type="HOGENOM" id="CLU_2319975_0_0_1"/>
<dbReference type="GeneID" id="19115445"/>
<proteinExistence type="predicted"/>
<name>M2N6E2_BAUPA</name>